<protein>
    <submittedName>
        <fullName evidence="2">Uncharacterized protein</fullName>
    </submittedName>
</protein>
<dbReference type="OrthoDB" id="9807790at2"/>
<evidence type="ECO:0000313" key="3">
    <source>
        <dbReference type="Proteomes" id="UP000317638"/>
    </source>
</evidence>
<comment type="caution">
    <text evidence="2">The sequence shown here is derived from an EMBL/GenBank/DDBJ whole genome shotgun (WGS) entry which is preliminary data.</text>
</comment>
<name>A0A553K3Z5_9ACTN</name>
<keyword evidence="3" id="KW-1185">Reference proteome</keyword>
<accession>A0A553K3Z5</accession>
<dbReference type="EMBL" id="VKKG01000001">
    <property type="protein sequence ID" value="TRY19430.1"/>
    <property type="molecule type" value="Genomic_DNA"/>
</dbReference>
<evidence type="ECO:0000313" key="2">
    <source>
        <dbReference type="EMBL" id="TRY19430.1"/>
    </source>
</evidence>
<feature type="region of interest" description="Disordered" evidence="1">
    <location>
        <begin position="1"/>
        <end position="27"/>
    </location>
</feature>
<gene>
    <name evidence="2" type="ORF">FOJ82_00490</name>
</gene>
<evidence type="ECO:0000256" key="1">
    <source>
        <dbReference type="SAM" id="MobiDB-lite"/>
    </source>
</evidence>
<dbReference type="Proteomes" id="UP000317638">
    <property type="component" value="Unassembled WGS sequence"/>
</dbReference>
<sequence>MTSKISAFGSLAQRQARMRGQTDPGTRHVWLDGTVPALVTDRRQVDGRWQGLLLYMHNAGPVHEWVNGDRISKTAN</sequence>
<organism evidence="2 3">
    <name type="scientific">Tessaracoccus rhinocerotis</name>
    <dbReference type="NCBI Taxonomy" id="1689449"/>
    <lineage>
        <taxon>Bacteria</taxon>
        <taxon>Bacillati</taxon>
        <taxon>Actinomycetota</taxon>
        <taxon>Actinomycetes</taxon>
        <taxon>Propionibacteriales</taxon>
        <taxon>Propionibacteriaceae</taxon>
        <taxon>Tessaracoccus</taxon>
    </lineage>
</organism>
<reference evidence="2 3" key="1">
    <citation type="submission" date="2019-07" db="EMBL/GenBank/DDBJ databases">
        <authorList>
            <person name="Zhou L.-Y."/>
        </authorList>
    </citation>
    <scope>NUCLEOTIDE SEQUENCE [LARGE SCALE GENOMIC DNA]</scope>
    <source>
        <strain evidence="2 3">YIM 101269</strain>
    </source>
</reference>
<dbReference type="AlphaFoldDB" id="A0A553K3Z5"/>
<dbReference type="RefSeq" id="WP_143936519.1">
    <property type="nucleotide sequence ID" value="NZ_VKKG01000001.1"/>
</dbReference>
<proteinExistence type="predicted"/>